<sequence>MAKALCSLQLAKDSSGAERFVCHRQPELWSPQGPMREAALGNGTGNGTGTKNGTVSTKLGLGVGPVIWEKDQEWAWEWEYGNKKAYGNPKHRENMGWELGRRDLDQEMGIQKQDWAYGNRTRNVGMEMWHWLRAWQAEQEDENVNRTENMELGTQEWQPENMGQGLGMFTGMGSGPRWEQDGTRRGVTHELVGGKGEAELVEGDPGQRTRGTGTAGHGDSSRAGVHDPLPQNLRQCLPEQLELLGLGSPKP</sequence>
<keyword evidence="3" id="KW-1185">Reference proteome</keyword>
<dbReference type="EMBL" id="QRBI01000237">
    <property type="protein sequence ID" value="RMB91359.1"/>
    <property type="molecule type" value="Genomic_DNA"/>
</dbReference>
<proteinExistence type="predicted"/>
<dbReference type="Proteomes" id="UP000269221">
    <property type="component" value="Unassembled WGS sequence"/>
</dbReference>
<comment type="caution">
    <text evidence="2">The sequence shown here is derived from an EMBL/GenBank/DDBJ whole genome shotgun (WGS) entry which is preliminary data.</text>
</comment>
<gene>
    <name evidence="2" type="ORF">DUI87_32150</name>
</gene>
<evidence type="ECO:0000313" key="2">
    <source>
        <dbReference type="EMBL" id="RMB91359.1"/>
    </source>
</evidence>
<reference evidence="2 3" key="1">
    <citation type="submission" date="2018-07" db="EMBL/GenBank/DDBJ databases">
        <title>A high quality draft genome assembly of the barn swallow (H. rustica rustica).</title>
        <authorList>
            <person name="Formenti G."/>
            <person name="Chiara M."/>
            <person name="Poveda L."/>
            <person name="Francoijs K.-J."/>
            <person name="Bonisoli-Alquati A."/>
            <person name="Canova L."/>
            <person name="Gianfranceschi L."/>
            <person name="Horner D.S."/>
            <person name="Saino N."/>
        </authorList>
    </citation>
    <scope>NUCLEOTIDE SEQUENCE [LARGE SCALE GENOMIC DNA]</scope>
    <source>
        <strain evidence="2">Chelidonia</strain>
        <tissue evidence="2">Blood</tissue>
    </source>
</reference>
<protein>
    <submittedName>
        <fullName evidence="2">Uncharacterized protein</fullName>
    </submittedName>
</protein>
<evidence type="ECO:0000256" key="1">
    <source>
        <dbReference type="SAM" id="MobiDB-lite"/>
    </source>
</evidence>
<name>A0A3M0IXZ5_HIRRU</name>
<organism evidence="2 3">
    <name type="scientific">Hirundo rustica rustica</name>
    <dbReference type="NCBI Taxonomy" id="333673"/>
    <lineage>
        <taxon>Eukaryota</taxon>
        <taxon>Metazoa</taxon>
        <taxon>Chordata</taxon>
        <taxon>Craniata</taxon>
        <taxon>Vertebrata</taxon>
        <taxon>Euteleostomi</taxon>
        <taxon>Archelosauria</taxon>
        <taxon>Archosauria</taxon>
        <taxon>Dinosauria</taxon>
        <taxon>Saurischia</taxon>
        <taxon>Theropoda</taxon>
        <taxon>Coelurosauria</taxon>
        <taxon>Aves</taxon>
        <taxon>Neognathae</taxon>
        <taxon>Neoaves</taxon>
        <taxon>Telluraves</taxon>
        <taxon>Australaves</taxon>
        <taxon>Passeriformes</taxon>
        <taxon>Sylvioidea</taxon>
        <taxon>Hirundinidae</taxon>
        <taxon>Hirundo</taxon>
    </lineage>
</organism>
<evidence type="ECO:0000313" key="3">
    <source>
        <dbReference type="Proteomes" id="UP000269221"/>
    </source>
</evidence>
<feature type="region of interest" description="Disordered" evidence="1">
    <location>
        <begin position="190"/>
        <end position="233"/>
    </location>
</feature>
<accession>A0A3M0IXZ5</accession>
<dbReference type="AlphaFoldDB" id="A0A3M0IXZ5"/>